<feature type="region of interest" description="Disordered" evidence="1">
    <location>
        <begin position="176"/>
        <end position="276"/>
    </location>
</feature>
<sequence length="1120" mass="122338">MVKYQIATRAQVVGLLAAGLPGKLVEEHTGISTATQYRWWDKAVARGFDPKKQPLLILDEHVEDGKRTGRPRKTREENQECDAGDCAANNNTAQEEGLRERGQERHGNENESENENEACGWCALSAAGAESSDPQGLPPVHPKMNGRRQMNDRAQSGGPIGKIFKGLATGVGLVSESVQHHKEKKRAQAQQEQQQQQQEAERVISEDDRAQSETARDLDEADWQLDEAQQELSGETGQTPSTPGSPEQTPELADNFIRNHPPPPHSEPRSPAARLKLPVVLTQRRPKARDRGFVRAYAPILEDVSIDQDSFLDFIDKLNKAVEPSPWIQAINLAGLAAQHVPLAVSMAVSVALKIAADSASEVHSRTKTNAFLDKVNEEYFKPRGSIALFMTWKPQDPSAVATVNFDLGTTIAKASSGSNKGTFTSIQRRMKSSSAATSFEFPETAPLIFPALDRLASSASDDPVVETKKQNIVKRGGGFVGDYLDRRAVAQWAGENPESKLANAAPKPEFRSRYADPNHPASSGDPLAFITGGKISGGVRVQNARGGAARRGGFDGGSITDSSRKMPEVNPPQQQQPMEASAPADVVTRQPTSEPQMEMSLRGGAEEDCGCCGFEDHGIITQPLLSRQRTLRDLSTMTPPEQPPEQPKKKLVNLLRGWPSPSVLPAESLRAAANKVLSDPAIYVPGLQYGADPGYQPLREELSGFLSKAYGTEADAERICITGGASQSMACILQSYTDPVYTKAIWAIAPCYYLACPIFEDSGFRGRLRAVPEDSEGIDLEFLERGLKSFEDESDPGERPVYKRPEDRKVYRHVIYVVPSSANPSGKTMTLRRRTELVRLARKHDCLVVCDDVYDFLQWPVLKDPPPTQTPASSLPPAPPAKVKPLPRLSDIDFALGPGEHDGPARADGRWFGHAVSNGSFSKIVGPGIRTGWVEGTRDFAFGLAQTGSTKSGGAPSQLSATLVCEMVRSGELARHIEGSCTPGLQRRHALMMRAVHEHLDRFGIEVMDSNVTEGGDEVYGGYFVWITFPEGPASQDIAKRAMDDENLIVSPGELFEVKGDEKSVRFSKSIRLCFSWEEEEDIVEGVSRLGRVVESLWAERGNALPVGGSENRKMDSFF</sequence>
<protein>
    <recommendedName>
        <fullName evidence="2">Aminotransferase class I/classII large domain-containing protein</fullName>
    </recommendedName>
</protein>
<dbReference type="InterPro" id="IPR015421">
    <property type="entry name" value="PyrdxlP-dep_Trfase_major"/>
</dbReference>
<evidence type="ECO:0000256" key="1">
    <source>
        <dbReference type="SAM" id="MobiDB-lite"/>
    </source>
</evidence>
<organism evidence="3 4">
    <name type="scientific">Cytospora chrysosperma</name>
    <name type="common">Cytospora canker fungus</name>
    <name type="synonym">Sphaeria chrysosperma</name>
    <dbReference type="NCBI Taxonomy" id="252740"/>
    <lineage>
        <taxon>Eukaryota</taxon>
        <taxon>Fungi</taxon>
        <taxon>Dikarya</taxon>
        <taxon>Ascomycota</taxon>
        <taxon>Pezizomycotina</taxon>
        <taxon>Sordariomycetes</taxon>
        <taxon>Sordariomycetidae</taxon>
        <taxon>Diaporthales</taxon>
        <taxon>Cytosporaceae</taxon>
        <taxon>Cytospora</taxon>
    </lineage>
</organism>
<comment type="caution">
    <text evidence="3">The sequence shown here is derived from an EMBL/GenBank/DDBJ whole genome shotgun (WGS) entry which is preliminary data.</text>
</comment>
<feature type="domain" description="Aminotransferase class I/classII large" evidence="2">
    <location>
        <begin position="689"/>
        <end position="1083"/>
    </location>
</feature>
<dbReference type="Gene3D" id="3.90.1150.10">
    <property type="entry name" value="Aspartate Aminotransferase, domain 1"/>
    <property type="match status" value="1"/>
</dbReference>
<dbReference type="STRING" id="252740.A0A423WQ97"/>
<dbReference type="Gene3D" id="3.40.640.10">
    <property type="entry name" value="Type I PLP-dependent aspartate aminotransferase-like (Major domain)"/>
    <property type="match status" value="1"/>
</dbReference>
<feature type="compositionally biased region" description="Acidic residues" evidence="1">
    <location>
        <begin position="219"/>
        <end position="229"/>
    </location>
</feature>
<dbReference type="Proteomes" id="UP000284375">
    <property type="component" value="Unassembled WGS sequence"/>
</dbReference>
<feature type="compositionally biased region" description="Low complexity" evidence="1">
    <location>
        <begin position="188"/>
        <end position="198"/>
    </location>
</feature>
<dbReference type="GO" id="GO:0030170">
    <property type="term" value="F:pyridoxal phosphate binding"/>
    <property type="evidence" value="ECO:0007669"/>
    <property type="project" value="InterPro"/>
</dbReference>
<feature type="region of interest" description="Disordered" evidence="1">
    <location>
        <begin position="61"/>
        <end position="158"/>
    </location>
</feature>
<evidence type="ECO:0000313" key="4">
    <source>
        <dbReference type="Proteomes" id="UP000284375"/>
    </source>
</evidence>
<dbReference type="OrthoDB" id="7042322at2759"/>
<feature type="compositionally biased region" description="Basic and acidic residues" evidence="1">
    <location>
        <begin position="96"/>
        <end position="109"/>
    </location>
</feature>
<name>A0A423WQ97_CYTCH</name>
<dbReference type="Pfam" id="PF00155">
    <property type="entry name" value="Aminotran_1_2"/>
    <property type="match status" value="1"/>
</dbReference>
<dbReference type="SUPFAM" id="SSF53383">
    <property type="entry name" value="PLP-dependent transferases"/>
    <property type="match status" value="1"/>
</dbReference>
<dbReference type="InterPro" id="IPR015422">
    <property type="entry name" value="PyrdxlP-dep_Trfase_small"/>
</dbReference>
<reference evidence="3 4" key="1">
    <citation type="submission" date="2015-09" db="EMBL/GenBank/DDBJ databases">
        <title>Host preference determinants of Valsa canker pathogens revealed by comparative genomics.</title>
        <authorList>
            <person name="Yin Z."/>
            <person name="Huang L."/>
        </authorList>
    </citation>
    <scope>NUCLEOTIDE SEQUENCE [LARGE SCALE GENOMIC DNA]</scope>
    <source>
        <strain evidence="3 4">YSFL</strain>
    </source>
</reference>
<feature type="compositionally biased region" description="Basic and acidic residues" evidence="1">
    <location>
        <begin position="199"/>
        <end position="218"/>
    </location>
</feature>
<feature type="region of interest" description="Disordered" evidence="1">
    <location>
        <begin position="547"/>
        <end position="585"/>
    </location>
</feature>
<dbReference type="EMBL" id="LJZO01000001">
    <property type="protein sequence ID" value="ROW05597.1"/>
    <property type="molecule type" value="Genomic_DNA"/>
</dbReference>
<dbReference type="AlphaFoldDB" id="A0A423WQ97"/>
<dbReference type="PANTHER" id="PTHR42858">
    <property type="entry name" value="AMINOTRANSFERASE"/>
    <property type="match status" value="1"/>
</dbReference>
<proteinExistence type="predicted"/>
<dbReference type="InterPro" id="IPR015424">
    <property type="entry name" value="PyrdxlP-dep_Trfase"/>
</dbReference>
<keyword evidence="4" id="KW-1185">Reference proteome</keyword>
<dbReference type="GO" id="GO:0047536">
    <property type="term" value="F:2-aminoadipate transaminase activity"/>
    <property type="evidence" value="ECO:0007669"/>
    <property type="project" value="TreeGrafter"/>
</dbReference>
<evidence type="ECO:0000313" key="3">
    <source>
        <dbReference type="EMBL" id="ROW05597.1"/>
    </source>
</evidence>
<feature type="compositionally biased region" description="Polar residues" evidence="1">
    <location>
        <begin position="230"/>
        <end position="248"/>
    </location>
</feature>
<accession>A0A423WQ97</accession>
<dbReference type="InterPro" id="IPR004839">
    <property type="entry name" value="Aminotransferase_I/II_large"/>
</dbReference>
<dbReference type="PANTHER" id="PTHR42858:SF1">
    <property type="entry name" value="LD15494P"/>
    <property type="match status" value="1"/>
</dbReference>
<evidence type="ECO:0000259" key="2">
    <source>
        <dbReference type="Pfam" id="PF00155"/>
    </source>
</evidence>
<dbReference type="CDD" id="cd00609">
    <property type="entry name" value="AAT_like"/>
    <property type="match status" value="1"/>
</dbReference>
<gene>
    <name evidence="3" type="ORF">VSDG_00280</name>
</gene>